<evidence type="ECO:0000313" key="3">
    <source>
        <dbReference type="Proteomes" id="UP001233172"/>
    </source>
</evidence>
<protein>
    <submittedName>
        <fullName evidence="2">Uncharacterized protein</fullName>
    </submittedName>
</protein>
<dbReference type="EMBL" id="JASAOG010000106">
    <property type="protein sequence ID" value="KAK0051195.1"/>
    <property type="molecule type" value="Genomic_DNA"/>
</dbReference>
<keyword evidence="1" id="KW-0472">Membrane</keyword>
<dbReference type="AlphaFoldDB" id="A0AAD8BD20"/>
<evidence type="ECO:0000256" key="1">
    <source>
        <dbReference type="SAM" id="Phobius"/>
    </source>
</evidence>
<reference evidence="2" key="2">
    <citation type="submission" date="2023-04" db="EMBL/GenBank/DDBJ databases">
        <authorList>
            <person name="Bu L."/>
            <person name="Lu L."/>
            <person name="Laidemitt M.R."/>
            <person name="Zhang S.M."/>
            <person name="Mutuku M."/>
            <person name="Mkoji G."/>
            <person name="Steinauer M."/>
            <person name="Loker E.S."/>
        </authorList>
    </citation>
    <scope>NUCLEOTIDE SEQUENCE</scope>
    <source>
        <strain evidence="2">KasaAsao</strain>
        <tissue evidence="2">Whole Snail</tissue>
    </source>
</reference>
<proteinExistence type="predicted"/>
<feature type="transmembrane region" description="Helical" evidence="1">
    <location>
        <begin position="12"/>
        <end position="41"/>
    </location>
</feature>
<keyword evidence="1" id="KW-0812">Transmembrane</keyword>
<comment type="caution">
    <text evidence="2">The sequence shown here is derived from an EMBL/GenBank/DDBJ whole genome shotgun (WGS) entry which is preliminary data.</text>
</comment>
<gene>
    <name evidence="2" type="ORF">Bpfe_019313</name>
</gene>
<dbReference type="Proteomes" id="UP001233172">
    <property type="component" value="Unassembled WGS sequence"/>
</dbReference>
<reference evidence="2" key="1">
    <citation type="journal article" date="2023" name="PLoS Negl. Trop. Dis.">
        <title>A genome sequence for Biomphalaria pfeifferi, the major vector snail for the human-infecting parasite Schistosoma mansoni.</title>
        <authorList>
            <person name="Bu L."/>
            <person name="Lu L."/>
            <person name="Laidemitt M.R."/>
            <person name="Zhang S.M."/>
            <person name="Mutuku M."/>
            <person name="Mkoji G."/>
            <person name="Steinauer M."/>
            <person name="Loker E.S."/>
        </authorList>
    </citation>
    <scope>NUCLEOTIDE SEQUENCE</scope>
    <source>
        <strain evidence="2">KasaAsao</strain>
    </source>
</reference>
<name>A0AAD8BD20_BIOPF</name>
<accession>A0AAD8BD20</accession>
<evidence type="ECO:0000313" key="2">
    <source>
        <dbReference type="EMBL" id="KAK0051195.1"/>
    </source>
</evidence>
<sequence>MKSGDSSGFKQFLWISGVPTNAICWYVKFLTNASLIALYTWQYYRIYRILLFNCNREHVDCMGSFMDDIVL</sequence>
<keyword evidence="3" id="KW-1185">Reference proteome</keyword>
<keyword evidence="1" id="KW-1133">Transmembrane helix</keyword>
<organism evidence="2 3">
    <name type="scientific">Biomphalaria pfeifferi</name>
    <name type="common">Bloodfluke planorb</name>
    <name type="synonym">Freshwater snail</name>
    <dbReference type="NCBI Taxonomy" id="112525"/>
    <lineage>
        <taxon>Eukaryota</taxon>
        <taxon>Metazoa</taxon>
        <taxon>Spiralia</taxon>
        <taxon>Lophotrochozoa</taxon>
        <taxon>Mollusca</taxon>
        <taxon>Gastropoda</taxon>
        <taxon>Heterobranchia</taxon>
        <taxon>Euthyneura</taxon>
        <taxon>Panpulmonata</taxon>
        <taxon>Hygrophila</taxon>
        <taxon>Lymnaeoidea</taxon>
        <taxon>Planorbidae</taxon>
        <taxon>Biomphalaria</taxon>
    </lineage>
</organism>